<reference evidence="12 13" key="1">
    <citation type="submission" date="2016-04" db="EMBL/GenBank/DDBJ databases">
        <title>Peptidophaga gingivicola gen. nov., sp. nov., isolated from human subgingival plaque.</title>
        <authorList>
            <person name="Beall C.J."/>
            <person name="Mokrzan E.M."/>
            <person name="Griffen A.L."/>
            <person name="Leys E.J."/>
        </authorList>
    </citation>
    <scope>NUCLEOTIDE SEQUENCE [LARGE SCALE GENOMIC DNA]</scope>
    <source>
        <strain evidence="12 13">BA112</strain>
    </source>
</reference>
<evidence type="ECO:0000256" key="9">
    <source>
        <dbReference type="HAMAP-Rule" id="MF_01464"/>
    </source>
</evidence>
<evidence type="ECO:0000256" key="10">
    <source>
        <dbReference type="SAM" id="MobiDB-lite"/>
    </source>
</evidence>
<dbReference type="InterPro" id="IPR022645">
    <property type="entry name" value="SecD/SecF_bac"/>
</dbReference>
<evidence type="ECO:0000313" key="12">
    <source>
        <dbReference type="EMBL" id="OAP85164.1"/>
    </source>
</evidence>
<accession>A0A179B2A3</accession>
<evidence type="ECO:0000256" key="3">
    <source>
        <dbReference type="ARBA" id="ARBA00022475"/>
    </source>
</evidence>
<feature type="domain" description="Protein export membrane protein SecD/SecF C-terminal" evidence="11">
    <location>
        <begin position="116"/>
        <end position="306"/>
    </location>
</feature>
<dbReference type="NCBIfam" id="TIGR00916">
    <property type="entry name" value="2A0604s01"/>
    <property type="match status" value="1"/>
</dbReference>
<comment type="similarity">
    <text evidence="9">Belongs to the SecD/SecF family. SecF subfamily.</text>
</comment>
<dbReference type="OrthoDB" id="9774769at2"/>
<keyword evidence="6 9" id="KW-1133">Transmembrane helix</keyword>
<evidence type="ECO:0000256" key="6">
    <source>
        <dbReference type="ARBA" id="ARBA00022989"/>
    </source>
</evidence>
<dbReference type="InterPro" id="IPR022646">
    <property type="entry name" value="SecD/SecF_CS"/>
</dbReference>
<dbReference type="Pfam" id="PF02355">
    <property type="entry name" value="SecD_SecF_C"/>
    <property type="match status" value="1"/>
</dbReference>
<evidence type="ECO:0000256" key="8">
    <source>
        <dbReference type="ARBA" id="ARBA00023136"/>
    </source>
</evidence>
<comment type="function">
    <text evidence="9">Part of the Sec protein translocase complex. Interacts with the SecYEG preprotein conducting channel. SecDF uses the proton motive force (PMF) to complete protein translocation after the ATP-dependent function of SecA.</text>
</comment>
<evidence type="ECO:0000259" key="11">
    <source>
        <dbReference type="Pfam" id="PF02355"/>
    </source>
</evidence>
<dbReference type="STRING" id="1823756.A4H34_08585"/>
<dbReference type="InterPro" id="IPR005665">
    <property type="entry name" value="SecF_bac"/>
</dbReference>
<dbReference type="PRINTS" id="PR01755">
    <property type="entry name" value="SECFTRNLCASE"/>
</dbReference>
<dbReference type="InterPro" id="IPR022813">
    <property type="entry name" value="SecD/SecF_arch_bac"/>
</dbReference>
<dbReference type="Pfam" id="PF07549">
    <property type="entry name" value="Sec_GG"/>
    <property type="match status" value="1"/>
</dbReference>
<keyword evidence="13" id="KW-1185">Reference proteome</keyword>
<feature type="transmembrane region" description="Helical" evidence="9">
    <location>
        <begin position="197"/>
        <end position="216"/>
    </location>
</feature>
<dbReference type="InterPro" id="IPR048634">
    <property type="entry name" value="SecD_SecF_C"/>
</dbReference>
<dbReference type="NCBIfam" id="TIGR00966">
    <property type="entry name" value="transloc_SecF"/>
    <property type="match status" value="1"/>
</dbReference>
<evidence type="ECO:0000256" key="7">
    <source>
        <dbReference type="ARBA" id="ARBA00023010"/>
    </source>
</evidence>
<keyword evidence="7 9" id="KW-0811">Translocation</keyword>
<evidence type="ECO:0000256" key="2">
    <source>
        <dbReference type="ARBA" id="ARBA00022448"/>
    </source>
</evidence>
<comment type="subunit">
    <text evidence="9">Forms a complex with SecD. Part of the essential Sec protein translocation apparatus which comprises SecA, SecYEG and auxiliary proteins SecDF. Other proteins may also be involved.</text>
</comment>
<keyword evidence="4 9" id="KW-0812">Transmembrane</keyword>
<dbReference type="SUPFAM" id="SSF82866">
    <property type="entry name" value="Multidrug efflux transporter AcrB transmembrane domain"/>
    <property type="match status" value="1"/>
</dbReference>
<dbReference type="InterPro" id="IPR055344">
    <property type="entry name" value="SecD_SecF_C_bact"/>
</dbReference>
<dbReference type="PANTHER" id="PTHR30081:SF8">
    <property type="entry name" value="PROTEIN TRANSLOCASE SUBUNIT SECF"/>
    <property type="match status" value="1"/>
</dbReference>
<dbReference type="GO" id="GO:0005886">
    <property type="term" value="C:plasma membrane"/>
    <property type="evidence" value="ECO:0007669"/>
    <property type="project" value="UniProtKB-SubCell"/>
</dbReference>
<feature type="transmembrane region" description="Helical" evidence="9">
    <location>
        <begin position="25"/>
        <end position="43"/>
    </location>
</feature>
<dbReference type="RefSeq" id="WP_009199624.1">
    <property type="nucleotide sequence ID" value="NZ_LVZK01000003.1"/>
</dbReference>
<protein>
    <recommendedName>
        <fullName evidence="9">Protein-export membrane protein SecF</fullName>
    </recommendedName>
</protein>
<keyword evidence="3 9" id="KW-1003">Cell membrane</keyword>
<evidence type="ECO:0000256" key="5">
    <source>
        <dbReference type="ARBA" id="ARBA00022927"/>
    </source>
</evidence>
<comment type="subcellular location">
    <subcellularLocation>
        <location evidence="1 9">Cell membrane</location>
        <topology evidence="1 9">Multi-pass membrane protein</topology>
    </subcellularLocation>
</comment>
<gene>
    <name evidence="9" type="primary">secF</name>
    <name evidence="12" type="ORF">A4H34_08585</name>
</gene>
<sequence length="377" mass="41163">MSKGSIGNDLYTGRRSFPFIAKRKYWFAISLALIAISAVTLAVKGLNLGIEFTGGSQFTVSHTKVTDQKPAADIMRTYAKDTAARVVQVGDSTLRIQTAETKLSDDNVRTVRSELAKSYKVSPSNVASTFIGPTWGQDISSKALKGFIAFLVAVALGLTLYFRSWRNAAGAILALFNDLVITIGVYALFGFEVTPSTIIGLLTILGYSLYDTVVVFDKVRENSAKLLSQSDYTFAESVNLAVNQTLIRSLNTSVTSLLPVVSILFIGTYFLGAGTLRDLALVMFVGMILSTLSSMFIASPIAVQLAHLDPKIRQHTEKVEKARGELRERIAERRAAGEEISSEEEEDMVVHAGHVIRTPGRHLGTAAQPHRKNRKKK</sequence>
<evidence type="ECO:0000313" key="13">
    <source>
        <dbReference type="Proteomes" id="UP000078368"/>
    </source>
</evidence>
<organism evidence="12 13">
    <name type="scientific">Peptidiphaga gingivicola</name>
    <dbReference type="NCBI Taxonomy" id="2741497"/>
    <lineage>
        <taxon>Bacteria</taxon>
        <taxon>Bacillati</taxon>
        <taxon>Actinomycetota</taxon>
        <taxon>Actinomycetes</taxon>
        <taxon>Actinomycetales</taxon>
        <taxon>Actinomycetaceae</taxon>
        <taxon>Peptidiphaga</taxon>
    </lineage>
</organism>
<dbReference type="Proteomes" id="UP000078368">
    <property type="component" value="Unassembled WGS sequence"/>
</dbReference>
<dbReference type="Gene3D" id="1.20.1640.10">
    <property type="entry name" value="Multidrug efflux transporter AcrB transmembrane domain"/>
    <property type="match status" value="1"/>
</dbReference>
<evidence type="ECO:0000256" key="1">
    <source>
        <dbReference type="ARBA" id="ARBA00004651"/>
    </source>
</evidence>
<feature type="transmembrane region" description="Helical" evidence="9">
    <location>
        <begin position="169"/>
        <end position="191"/>
    </location>
</feature>
<keyword evidence="5 9" id="KW-0653">Protein transport</keyword>
<dbReference type="EMBL" id="LVZK01000003">
    <property type="protein sequence ID" value="OAP85164.1"/>
    <property type="molecule type" value="Genomic_DNA"/>
</dbReference>
<proteinExistence type="inferred from homology"/>
<dbReference type="AlphaFoldDB" id="A0A179B2A3"/>
<feature type="region of interest" description="Disordered" evidence="10">
    <location>
        <begin position="358"/>
        <end position="377"/>
    </location>
</feature>
<feature type="transmembrane region" description="Helical" evidence="9">
    <location>
        <begin position="254"/>
        <end position="273"/>
    </location>
</feature>
<keyword evidence="2 9" id="KW-0813">Transport</keyword>
<evidence type="ECO:0000256" key="4">
    <source>
        <dbReference type="ARBA" id="ARBA00022692"/>
    </source>
</evidence>
<dbReference type="GO" id="GO:0015450">
    <property type="term" value="F:protein-transporting ATPase activity"/>
    <property type="evidence" value="ECO:0007669"/>
    <property type="project" value="InterPro"/>
</dbReference>
<dbReference type="GO" id="GO:0006605">
    <property type="term" value="P:protein targeting"/>
    <property type="evidence" value="ECO:0007669"/>
    <property type="project" value="UniProtKB-UniRule"/>
</dbReference>
<dbReference type="GO" id="GO:0043952">
    <property type="term" value="P:protein transport by the Sec complex"/>
    <property type="evidence" value="ECO:0007669"/>
    <property type="project" value="UniProtKB-UniRule"/>
</dbReference>
<dbReference type="GO" id="GO:0065002">
    <property type="term" value="P:intracellular protein transmembrane transport"/>
    <property type="evidence" value="ECO:0007669"/>
    <property type="project" value="UniProtKB-UniRule"/>
</dbReference>
<feature type="transmembrane region" description="Helical" evidence="9">
    <location>
        <begin position="279"/>
        <end position="303"/>
    </location>
</feature>
<keyword evidence="8 9" id="KW-0472">Membrane</keyword>
<dbReference type="PANTHER" id="PTHR30081">
    <property type="entry name" value="PROTEIN-EXPORT MEMBRANE PROTEIN SEC"/>
    <property type="match status" value="1"/>
</dbReference>
<dbReference type="HAMAP" id="MF_01464_B">
    <property type="entry name" value="SecF_B"/>
    <property type="match status" value="1"/>
</dbReference>
<comment type="caution">
    <text evidence="12">The sequence shown here is derived from an EMBL/GenBank/DDBJ whole genome shotgun (WGS) entry which is preliminary data.</text>
</comment>
<name>A0A179B2A3_9ACTO</name>
<feature type="transmembrane region" description="Helical" evidence="9">
    <location>
        <begin position="143"/>
        <end position="162"/>
    </location>
</feature>